<dbReference type="GO" id="GO:0000155">
    <property type="term" value="F:phosphorelay sensor kinase activity"/>
    <property type="evidence" value="ECO:0007669"/>
    <property type="project" value="InterPro"/>
</dbReference>
<evidence type="ECO:0000256" key="4">
    <source>
        <dbReference type="ARBA" id="ARBA00022679"/>
    </source>
</evidence>
<dbReference type="SUPFAM" id="SSF55874">
    <property type="entry name" value="ATPase domain of HSP90 chaperone/DNA topoisomerase II/histidine kinase"/>
    <property type="match status" value="1"/>
</dbReference>
<dbReference type="PROSITE" id="PS50113">
    <property type="entry name" value="PAC"/>
    <property type="match status" value="1"/>
</dbReference>
<evidence type="ECO:0000259" key="8">
    <source>
        <dbReference type="PROSITE" id="PS50113"/>
    </source>
</evidence>
<dbReference type="SMART" id="SM00387">
    <property type="entry name" value="HATPase_c"/>
    <property type="match status" value="1"/>
</dbReference>
<dbReference type="PROSITE" id="PS50109">
    <property type="entry name" value="HIS_KIN"/>
    <property type="match status" value="1"/>
</dbReference>
<reference evidence="9 10" key="1">
    <citation type="journal article" date="2018" name="Nat. Biotechnol.">
        <title>A standardized bacterial taxonomy based on genome phylogeny substantially revises the tree of life.</title>
        <authorList>
            <person name="Parks D.H."/>
            <person name="Chuvochina M."/>
            <person name="Waite D.W."/>
            <person name="Rinke C."/>
            <person name="Skarshewski A."/>
            <person name="Chaumeil P.A."/>
            <person name="Hugenholtz P."/>
        </authorList>
    </citation>
    <scope>NUCLEOTIDE SEQUENCE [LARGE SCALE GENOMIC DNA]</scope>
    <source>
        <strain evidence="9">UBA9375</strain>
    </source>
</reference>
<dbReference type="AlphaFoldDB" id="A0A3D3RA39"/>
<gene>
    <name evidence="9" type="ORF">DIT97_22860</name>
</gene>
<dbReference type="PANTHER" id="PTHR43304:SF1">
    <property type="entry name" value="PAC DOMAIN-CONTAINING PROTEIN"/>
    <property type="match status" value="1"/>
</dbReference>
<keyword evidence="3" id="KW-0597">Phosphoprotein</keyword>
<feature type="domain" description="PAC" evidence="8">
    <location>
        <begin position="108"/>
        <end position="160"/>
    </location>
</feature>
<evidence type="ECO:0000259" key="7">
    <source>
        <dbReference type="PROSITE" id="PS50109"/>
    </source>
</evidence>
<proteinExistence type="predicted"/>
<dbReference type="Pfam" id="PF02518">
    <property type="entry name" value="HATPase_c"/>
    <property type="match status" value="1"/>
</dbReference>
<comment type="caution">
    <text evidence="9">The sequence shown here is derived from an EMBL/GenBank/DDBJ whole genome shotgun (WGS) entry which is preliminary data.</text>
</comment>
<dbReference type="Pfam" id="PF00512">
    <property type="entry name" value="HisKA"/>
    <property type="match status" value="1"/>
</dbReference>
<evidence type="ECO:0000313" key="9">
    <source>
        <dbReference type="EMBL" id="HCO25721.1"/>
    </source>
</evidence>
<evidence type="ECO:0000256" key="3">
    <source>
        <dbReference type="ARBA" id="ARBA00022553"/>
    </source>
</evidence>
<keyword evidence="5" id="KW-0418">Kinase</keyword>
<sequence length="688" mass="77743">MLRRCPVNHNQSPDHNRLSSRILSKTFPELQSGELLQNIFDSDHQLLRKILSIPPLIIWAVDRHGIVTLSEGGGLNHLGFLPGEWVGKSIFKEYADDPELIEIFRRTLNGEELQRRRTAGALVFDVEYSPFFDGQGHVDGFLSVAIDITEKVASQEELRLSEERFSKIFQFNPIAMCITEIDTGVFIEVNEKFLTALQCNREYILGKSAFDIGFWPSKESRREMIEKVQKEGTARELYFDFIIPNGTRLCTMLSAVQIYFRGETFLLSCVKDVTREQSALEELEKLNENLEARVASRTAELEHAHAILNEEYTKRNRLYNALQQTEAKWRSLVTNAPDTILTLDQAGCILFINHQIEAVNMDDIIGTSIFSYMNQSHIHKAREKLQKVFDSGKTQLMETEGLNTEGKKTLYSCRISAMVSEEKIIAAMVIATDITQQKQAEQELVRRRAELAHLSRLSTMGELAAELSHELNQPLAAINNYTNGCIRRIQSGTTTLDNLIEPLEEMSRQAQRASETIKRLRRHVQKSEVEQKILDINAVIQNSIALLEHEIQRNAVTLQMELSPGPLRIIGDAIQIEQVLVNLLLNAFEAMSEQPPEERKVLIQSDQDQTGNLMISVTDSGIGLKKGQEKSIFETFYTTKQKGLGVGLAISQTIVEAHGGKLTPRRNKQGASFILTFPVAHGDRISVI</sequence>
<dbReference type="InterPro" id="IPR036097">
    <property type="entry name" value="HisK_dim/P_sf"/>
</dbReference>
<dbReference type="PRINTS" id="PR00344">
    <property type="entry name" value="BCTRLSENSOR"/>
</dbReference>
<dbReference type="InterPro" id="IPR000014">
    <property type="entry name" value="PAS"/>
</dbReference>
<dbReference type="InterPro" id="IPR004358">
    <property type="entry name" value="Sig_transdc_His_kin-like_C"/>
</dbReference>
<dbReference type="InterPro" id="IPR005467">
    <property type="entry name" value="His_kinase_dom"/>
</dbReference>
<dbReference type="InterPro" id="IPR052162">
    <property type="entry name" value="Sensor_kinase/Photoreceptor"/>
</dbReference>
<protein>
    <recommendedName>
        <fullName evidence="2">histidine kinase</fullName>
        <ecNumber evidence="2">2.7.13.3</ecNumber>
    </recommendedName>
</protein>
<dbReference type="SUPFAM" id="SSF47384">
    <property type="entry name" value="Homodimeric domain of signal transducing histidine kinase"/>
    <property type="match status" value="1"/>
</dbReference>
<comment type="catalytic activity">
    <reaction evidence="1">
        <text>ATP + protein L-histidine = ADP + protein N-phospho-L-histidine.</text>
        <dbReference type="EC" id="2.7.13.3"/>
    </reaction>
</comment>
<evidence type="ECO:0000313" key="10">
    <source>
        <dbReference type="Proteomes" id="UP000263642"/>
    </source>
</evidence>
<dbReference type="CDD" id="cd00082">
    <property type="entry name" value="HisKA"/>
    <property type="match status" value="1"/>
</dbReference>
<dbReference type="Gene3D" id="3.30.450.20">
    <property type="entry name" value="PAS domain"/>
    <property type="match status" value="3"/>
</dbReference>
<keyword evidence="6" id="KW-0175">Coiled coil</keyword>
<keyword evidence="4" id="KW-0808">Transferase</keyword>
<dbReference type="InterPro" id="IPR035965">
    <property type="entry name" value="PAS-like_dom_sf"/>
</dbReference>
<evidence type="ECO:0000256" key="5">
    <source>
        <dbReference type="ARBA" id="ARBA00022777"/>
    </source>
</evidence>
<dbReference type="Pfam" id="PF13426">
    <property type="entry name" value="PAS_9"/>
    <property type="match status" value="1"/>
</dbReference>
<accession>A0A3D3RA39</accession>
<dbReference type="NCBIfam" id="TIGR00229">
    <property type="entry name" value="sensory_box"/>
    <property type="match status" value="3"/>
</dbReference>
<dbReference type="EMBL" id="DQAY01000134">
    <property type="protein sequence ID" value="HCO25721.1"/>
    <property type="molecule type" value="Genomic_DNA"/>
</dbReference>
<dbReference type="SMART" id="SM00091">
    <property type="entry name" value="PAS"/>
    <property type="match status" value="3"/>
</dbReference>
<dbReference type="SUPFAM" id="SSF55785">
    <property type="entry name" value="PYP-like sensor domain (PAS domain)"/>
    <property type="match status" value="3"/>
</dbReference>
<dbReference type="Gene3D" id="1.10.287.130">
    <property type="match status" value="1"/>
</dbReference>
<dbReference type="InterPro" id="IPR036890">
    <property type="entry name" value="HATPase_C_sf"/>
</dbReference>
<dbReference type="InterPro" id="IPR003661">
    <property type="entry name" value="HisK_dim/P_dom"/>
</dbReference>
<feature type="coiled-coil region" evidence="6">
    <location>
        <begin position="503"/>
        <end position="530"/>
    </location>
</feature>
<feature type="domain" description="Histidine kinase" evidence="7">
    <location>
        <begin position="466"/>
        <end position="681"/>
    </location>
</feature>
<organism evidence="9 10">
    <name type="scientific">Gimesia maris</name>
    <dbReference type="NCBI Taxonomy" id="122"/>
    <lineage>
        <taxon>Bacteria</taxon>
        <taxon>Pseudomonadati</taxon>
        <taxon>Planctomycetota</taxon>
        <taxon>Planctomycetia</taxon>
        <taxon>Planctomycetales</taxon>
        <taxon>Planctomycetaceae</taxon>
        <taxon>Gimesia</taxon>
    </lineage>
</organism>
<dbReference type="Proteomes" id="UP000263642">
    <property type="component" value="Unassembled WGS sequence"/>
</dbReference>
<dbReference type="SMART" id="SM00388">
    <property type="entry name" value="HisKA"/>
    <property type="match status" value="1"/>
</dbReference>
<dbReference type="Pfam" id="PF08448">
    <property type="entry name" value="PAS_4"/>
    <property type="match status" value="2"/>
</dbReference>
<dbReference type="InterPro" id="IPR003594">
    <property type="entry name" value="HATPase_dom"/>
</dbReference>
<name>A0A3D3RA39_9PLAN</name>
<evidence type="ECO:0000256" key="2">
    <source>
        <dbReference type="ARBA" id="ARBA00012438"/>
    </source>
</evidence>
<dbReference type="InterPro" id="IPR013656">
    <property type="entry name" value="PAS_4"/>
</dbReference>
<feature type="coiled-coil region" evidence="6">
    <location>
        <begin position="273"/>
        <end position="300"/>
    </location>
</feature>
<dbReference type="PANTHER" id="PTHR43304">
    <property type="entry name" value="PHYTOCHROME-LIKE PROTEIN CPH1"/>
    <property type="match status" value="1"/>
</dbReference>
<dbReference type="EC" id="2.7.13.3" evidence="2"/>
<dbReference type="Gene3D" id="3.30.565.10">
    <property type="entry name" value="Histidine kinase-like ATPase, C-terminal domain"/>
    <property type="match status" value="1"/>
</dbReference>
<dbReference type="InterPro" id="IPR000700">
    <property type="entry name" value="PAS-assoc_C"/>
</dbReference>
<dbReference type="CDD" id="cd00130">
    <property type="entry name" value="PAS"/>
    <property type="match status" value="3"/>
</dbReference>
<evidence type="ECO:0000256" key="1">
    <source>
        <dbReference type="ARBA" id="ARBA00000085"/>
    </source>
</evidence>
<evidence type="ECO:0000256" key="6">
    <source>
        <dbReference type="SAM" id="Coils"/>
    </source>
</evidence>